<gene>
    <name evidence="9" type="ORF">G6F64_002432</name>
</gene>
<keyword evidence="10" id="KW-1185">Reference proteome</keyword>
<feature type="compositionally biased region" description="Low complexity" evidence="7">
    <location>
        <begin position="496"/>
        <end position="510"/>
    </location>
</feature>
<feature type="domain" description="SH3" evidence="8">
    <location>
        <begin position="106"/>
        <end position="165"/>
    </location>
</feature>
<evidence type="ECO:0000313" key="10">
    <source>
        <dbReference type="Proteomes" id="UP000716291"/>
    </source>
</evidence>
<dbReference type="CDD" id="cd00174">
    <property type="entry name" value="SH3"/>
    <property type="match status" value="2"/>
</dbReference>
<dbReference type="PANTHER" id="PTHR14167">
    <property type="entry name" value="SH3 DOMAIN-CONTAINING"/>
    <property type="match status" value="1"/>
</dbReference>
<dbReference type="InterPro" id="IPR036028">
    <property type="entry name" value="SH3-like_dom_sf"/>
</dbReference>
<feature type="region of interest" description="Disordered" evidence="7">
    <location>
        <begin position="34"/>
        <end position="107"/>
    </location>
</feature>
<feature type="region of interest" description="Disordered" evidence="7">
    <location>
        <begin position="715"/>
        <end position="746"/>
    </location>
</feature>
<comment type="caution">
    <text evidence="9">The sequence shown here is derived from an EMBL/GenBank/DDBJ whole genome shotgun (WGS) entry which is preliminary data.</text>
</comment>
<dbReference type="Proteomes" id="UP000716291">
    <property type="component" value="Unassembled WGS sequence"/>
</dbReference>
<evidence type="ECO:0000256" key="2">
    <source>
        <dbReference type="ARBA" id="ARBA00022443"/>
    </source>
</evidence>
<dbReference type="Pfam" id="PF07653">
    <property type="entry name" value="SH3_2"/>
    <property type="match status" value="1"/>
</dbReference>
<feature type="compositionally biased region" description="Basic and acidic residues" evidence="7">
    <location>
        <begin position="436"/>
        <end position="450"/>
    </location>
</feature>
<comment type="subcellular location">
    <subcellularLocation>
        <location evidence="1">Membrane</location>
        <topology evidence="1">Peripheral membrane protein</topology>
    </subcellularLocation>
</comment>
<evidence type="ECO:0000256" key="1">
    <source>
        <dbReference type="ARBA" id="ARBA00004170"/>
    </source>
</evidence>
<sequence>MSDNKLVIAYHPYEAQREDEISFEKDETIQVVDDSDPDWWVGKKKDGSSGYFPSNFVGIKEDEKKEVEKEEKEEEKEQEENIKEKEQEKVEDNEQEAEEEPTKVDQVLGMARVMEDYAMQESGEISLHRGGIVNVYEIIDDDWARGELNGKVGKYPMKYVEDIDMPGRPDLGRQEKPQGTGNEDEHSTATKGGFKLAAFGVKQGGIGSLLAGGFPGLKKTPAKHEEPAEEESKPVTKVPEEPRLASPPVPKVPEQPKLASLTIPKVSEESKLPTSSAHEASEEKPVAETPKSIGKAIVLHPYDADNEDELNLLRGEYVEILDRDVDEGWWKGTNERGETGVFPSSFVKELEEDIVAPPTPVRSSRPPVTSTSSLAKPPATRPVSLQPDISTRPISVQSPAPRPSTVQVLSNASVAIPPKPPVTPQREIEQQGTDKLQTETKEHSASDKATETTAEESIPEIETPKPQVCTETESLVPTAEVPSLVEETKSVDPVRQDSISSHSSSTEQQSINENVPSTVAESAENKSINEKENLTKAIPAETAPVESPSTEISEVVPAATETEDVKEVEKTDIESSIQEISNVEEDKKDTEKEKEEVRRDADEQKSEEPSNPVSEEASEEVQEEEKKQEIDILPSGPKLTAPSRARIGVSRRPPQVKKSEPSQTEILQKEVCEAPEEEKKPVKAAPSPPAKPVKPIFAKFPTPFAVGAGEISKKVLKPTQTRKPWEEEEKSGETEETEAPRPVGVRNIASRFNVSSNNGGNEVLETKLKNHTKNEVEKIRKEFQQLLQEEQEKRSQLESLVQDLLERVKQLESKE</sequence>
<feature type="compositionally biased region" description="Polar residues" evidence="7">
    <location>
        <begin position="387"/>
        <end position="413"/>
    </location>
</feature>
<evidence type="ECO:0000313" key="9">
    <source>
        <dbReference type="EMBL" id="KAG1313205.1"/>
    </source>
</evidence>
<dbReference type="Pfam" id="PF14604">
    <property type="entry name" value="SH3_9"/>
    <property type="match status" value="1"/>
</dbReference>
<keyword evidence="3 6" id="KW-0175">Coiled coil</keyword>
<feature type="region of interest" description="Disordered" evidence="7">
    <location>
        <begin position="353"/>
        <end position="694"/>
    </location>
</feature>
<protein>
    <recommendedName>
        <fullName evidence="8">SH3 domain-containing protein</fullName>
    </recommendedName>
</protein>
<evidence type="ECO:0000256" key="3">
    <source>
        <dbReference type="ARBA" id="ARBA00023054"/>
    </source>
</evidence>
<dbReference type="InterPro" id="IPR050384">
    <property type="entry name" value="Endophilin_SH3RF"/>
</dbReference>
<feature type="region of interest" description="Disordered" evidence="7">
    <location>
        <begin position="163"/>
        <end position="191"/>
    </location>
</feature>
<dbReference type="PROSITE" id="PS50002">
    <property type="entry name" value="SH3"/>
    <property type="match status" value="3"/>
</dbReference>
<feature type="compositionally biased region" description="Basic and acidic residues" evidence="7">
    <location>
        <begin position="486"/>
        <end position="495"/>
    </location>
</feature>
<feature type="compositionally biased region" description="Low complexity" evidence="7">
    <location>
        <begin position="361"/>
        <end position="373"/>
    </location>
</feature>
<feature type="compositionally biased region" description="Basic and acidic residues" evidence="7">
    <location>
        <begin position="523"/>
        <end position="534"/>
    </location>
</feature>
<feature type="coiled-coil region" evidence="6">
    <location>
        <begin position="769"/>
        <end position="814"/>
    </location>
</feature>
<dbReference type="InterPro" id="IPR001452">
    <property type="entry name" value="SH3_domain"/>
</dbReference>
<dbReference type="PANTHER" id="PTHR14167:SF81">
    <property type="entry name" value="ENDOPHILIN-A"/>
    <property type="match status" value="1"/>
</dbReference>
<reference evidence="9" key="1">
    <citation type="journal article" date="2020" name="Microb. Genom.">
        <title>Genetic diversity of clinical and environmental Mucorales isolates obtained from an investigation of mucormycosis cases among solid organ transplant recipients.</title>
        <authorList>
            <person name="Nguyen M.H."/>
            <person name="Kaul D."/>
            <person name="Muto C."/>
            <person name="Cheng S.J."/>
            <person name="Richter R.A."/>
            <person name="Bruno V.M."/>
            <person name="Liu G."/>
            <person name="Beyhan S."/>
            <person name="Sundermann A.J."/>
            <person name="Mounaud S."/>
            <person name="Pasculle A.W."/>
            <person name="Nierman W.C."/>
            <person name="Driscoll E."/>
            <person name="Cumbie R."/>
            <person name="Clancy C.J."/>
            <person name="Dupont C.L."/>
        </authorList>
    </citation>
    <scope>NUCLEOTIDE SEQUENCE</scope>
    <source>
        <strain evidence="9">GL11</strain>
    </source>
</reference>
<feature type="domain" description="SH3" evidence="8">
    <location>
        <begin position="2"/>
        <end position="62"/>
    </location>
</feature>
<name>A0A9P6XGD9_RHIOR</name>
<feature type="compositionally biased region" description="Basic and acidic residues" evidence="7">
    <location>
        <begin position="59"/>
        <end position="70"/>
    </location>
</feature>
<feature type="compositionally biased region" description="Basic and acidic residues" evidence="7">
    <location>
        <begin position="79"/>
        <end position="92"/>
    </location>
</feature>
<proteinExistence type="predicted"/>
<keyword evidence="2 5" id="KW-0728">SH3 domain</keyword>
<accession>A0A9P6XGD9</accession>
<feature type="domain" description="SH3" evidence="8">
    <location>
        <begin position="291"/>
        <end position="352"/>
    </location>
</feature>
<organism evidence="9 10">
    <name type="scientific">Rhizopus oryzae</name>
    <name type="common">Mucormycosis agent</name>
    <name type="synonym">Rhizopus arrhizus var. delemar</name>
    <dbReference type="NCBI Taxonomy" id="64495"/>
    <lineage>
        <taxon>Eukaryota</taxon>
        <taxon>Fungi</taxon>
        <taxon>Fungi incertae sedis</taxon>
        <taxon>Mucoromycota</taxon>
        <taxon>Mucoromycotina</taxon>
        <taxon>Mucoromycetes</taxon>
        <taxon>Mucorales</taxon>
        <taxon>Mucorineae</taxon>
        <taxon>Rhizopodaceae</taxon>
        <taxon>Rhizopus</taxon>
    </lineage>
</organism>
<evidence type="ECO:0000259" key="8">
    <source>
        <dbReference type="PROSITE" id="PS50002"/>
    </source>
</evidence>
<evidence type="ECO:0000256" key="4">
    <source>
        <dbReference type="ARBA" id="ARBA00023136"/>
    </source>
</evidence>
<keyword evidence="4" id="KW-0472">Membrane</keyword>
<feature type="region of interest" description="Disordered" evidence="7">
    <location>
        <begin position="210"/>
        <end position="292"/>
    </location>
</feature>
<dbReference type="Gene3D" id="2.30.30.40">
    <property type="entry name" value="SH3 Domains"/>
    <property type="match status" value="3"/>
</dbReference>
<feature type="compositionally biased region" description="Polar residues" evidence="7">
    <location>
        <begin position="511"/>
        <end position="520"/>
    </location>
</feature>
<feature type="compositionally biased region" description="Basic and acidic residues" evidence="7">
    <location>
        <begin position="584"/>
        <end position="608"/>
    </location>
</feature>
<feature type="compositionally biased region" description="Basic and acidic residues" evidence="7">
    <location>
        <begin position="563"/>
        <end position="573"/>
    </location>
</feature>
<dbReference type="PRINTS" id="PR00452">
    <property type="entry name" value="SH3DOMAIN"/>
</dbReference>
<evidence type="ECO:0000256" key="7">
    <source>
        <dbReference type="SAM" id="MobiDB-lite"/>
    </source>
</evidence>
<feature type="compositionally biased region" description="Acidic residues" evidence="7">
    <location>
        <begin position="726"/>
        <end position="737"/>
    </location>
</feature>
<feature type="compositionally biased region" description="Basic and acidic residues" evidence="7">
    <location>
        <begin position="222"/>
        <end position="243"/>
    </location>
</feature>
<dbReference type="SUPFAM" id="SSF50044">
    <property type="entry name" value="SH3-domain"/>
    <property type="match status" value="3"/>
</dbReference>
<dbReference type="EMBL" id="JAANQT010000211">
    <property type="protein sequence ID" value="KAG1313205.1"/>
    <property type="molecule type" value="Genomic_DNA"/>
</dbReference>
<evidence type="ECO:0000256" key="6">
    <source>
        <dbReference type="SAM" id="Coils"/>
    </source>
</evidence>
<feature type="compositionally biased region" description="Basic and acidic residues" evidence="7">
    <location>
        <begin position="667"/>
        <end position="681"/>
    </location>
</feature>
<dbReference type="SMART" id="SM00326">
    <property type="entry name" value="SH3"/>
    <property type="match status" value="3"/>
</dbReference>
<dbReference type="AlphaFoldDB" id="A0A9P6XGD9"/>
<dbReference type="Pfam" id="PF00018">
    <property type="entry name" value="SH3_1"/>
    <property type="match status" value="1"/>
</dbReference>
<evidence type="ECO:0000256" key="5">
    <source>
        <dbReference type="PROSITE-ProRule" id="PRU00192"/>
    </source>
</evidence>
<feature type="compositionally biased region" description="Basic and acidic residues" evidence="7">
    <location>
        <begin position="163"/>
        <end position="176"/>
    </location>
</feature>